<gene>
    <name evidence="2" type="ORF">LOAG_16861</name>
</gene>
<dbReference type="EMBL" id="JH712089">
    <property type="protein sequence ID" value="EJD76124.1"/>
    <property type="molecule type" value="Genomic_DNA"/>
</dbReference>
<dbReference type="KEGG" id="loa:LOAG_16861"/>
<reference evidence="2" key="1">
    <citation type="submission" date="2012-04" db="EMBL/GenBank/DDBJ databases">
        <title>The Genome Sequence of Loa loa.</title>
        <authorList>
            <consortium name="The Broad Institute Genome Sequencing Platform"/>
            <consortium name="Broad Institute Genome Sequencing Center for Infectious Disease"/>
            <person name="Nutman T.B."/>
            <person name="Fink D.L."/>
            <person name="Russ C."/>
            <person name="Young S."/>
            <person name="Zeng Q."/>
            <person name="Gargeya S."/>
            <person name="Alvarado L."/>
            <person name="Berlin A."/>
            <person name="Chapman S.B."/>
            <person name="Chen Z."/>
            <person name="Freedman E."/>
            <person name="Gellesch M."/>
            <person name="Goldberg J."/>
            <person name="Griggs A."/>
            <person name="Gujja S."/>
            <person name="Heilman E.R."/>
            <person name="Heiman D."/>
            <person name="Howarth C."/>
            <person name="Mehta T."/>
            <person name="Neiman D."/>
            <person name="Pearson M."/>
            <person name="Roberts A."/>
            <person name="Saif S."/>
            <person name="Shea T."/>
            <person name="Shenoy N."/>
            <person name="Sisk P."/>
            <person name="Stolte C."/>
            <person name="Sykes S."/>
            <person name="White J."/>
            <person name="Yandava C."/>
            <person name="Haas B."/>
            <person name="Henn M.R."/>
            <person name="Nusbaum C."/>
            <person name="Birren B."/>
        </authorList>
    </citation>
    <scope>NUCLEOTIDE SEQUENCE [LARGE SCALE GENOMIC DNA]</scope>
</reference>
<feature type="region of interest" description="Disordered" evidence="1">
    <location>
        <begin position="1"/>
        <end position="56"/>
    </location>
</feature>
<dbReference type="RefSeq" id="XP_020306941.1">
    <property type="nucleotide sequence ID" value="XM_020449519.1"/>
</dbReference>
<dbReference type="GeneID" id="31251496"/>
<feature type="compositionally biased region" description="Acidic residues" evidence="1">
    <location>
        <begin position="32"/>
        <end position="48"/>
    </location>
</feature>
<name>A0A1S0UMU3_LOALO</name>
<evidence type="ECO:0000256" key="1">
    <source>
        <dbReference type="SAM" id="MobiDB-lite"/>
    </source>
</evidence>
<organism evidence="2">
    <name type="scientific">Loa loa</name>
    <name type="common">Eye worm</name>
    <name type="synonym">Filaria loa</name>
    <dbReference type="NCBI Taxonomy" id="7209"/>
    <lineage>
        <taxon>Eukaryota</taxon>
        <taxon>Metazoa</taxon>
        <taxon>Ecdysozoa</taxon>
        <taxon>Nematoda</taxon>
        <taxon>Chromadorea</taxon>
        <taxon>Rhabditida</taxon>
        <taxon>Spirurina</taxon>
        <taxon>Spiruromorpha</taxon>
        <taxon>Filarioidea</taxon>
        <taxon>Onchocercidae</taxon>
        <taxon>Loa</taxon>
    </lineage>
</organism>
<sequence>MSDEEMEQTTHIQSPPHEEAMEEDSVQSNEGDAAEEDHDDEDITEETNGEQPSDKNLYSLGYVKMFYIPVVTVILDH</sequence>
<proteinExistence type="predicted"/>
<dbReference type="AlphaFoldDB" id="A0A1S0UMU3"/>
<dbReference type="CTD" id="31251496"/>
<accession>A0A1S0UMU3</accession>
<evidence type="ECO:0000313" key="2">
    <source>
        <dbReference type="EMBL" id="EJD76124.1"/>
    </source>
</evidence>
<dbReference type="InParanoid" id="A0A1S0UMU3"/>
<protein>
    <submittedName>
        <fullName evidence="2">Uncharacterized protein</fullName>
    </submittedName>
</protein>